<evidence type="ECO:0000259" key="3">
    <source>
        <dbReference type="Pfam" id="PF12146"/>
    </source>
</evidence>
<evidence type="ECO:0000313" key="5">
    <source>
        <dbReference type="EMBL" id="NEW55163.1"/>
    </source>
</evidence>
<dbReference type="PANTHER" id="PTHR22946:SF9">
    <property type="entry name" value="POLYKETIDE TRANSFERASE AF380"/>
    <property type="match status" value="1"/>
</dbReference>
<protein>
    <submittedName>
        <fullName evidence="4">Alpha/beta hydrolase</fullName>
    </submittedName>
</protein>
<feature type="domain" description="Serine aminopeptidase S33" evidence="3">
    <location>
        <begin position="27"/>
        <end position="264"/>
    </location>
</feature>
<dbReference type="InterPro" id="IPR022742">
    <property type="entry name" value="Hydrolase_4"/>
</dbReference>
<gene>
    <name evidence="4" type="ORF">GV789_28060</name>
    <name evidence="5" type="ORF">GV794_05745</name>
</gene>
<accession>A0A6P1DDF8</accession>
<dbReference type="InterPro" id="IPR050261">
    <property type="entry name" value="FrsA_esterase"/>
</dbReference>
<organism evidence="4 6">
    <name type="scientific">Nocardia cyriacigeorgica</name>
    <dbReference type="NCBI Taxonomy" id="135487"/>
    <lineage>
        <taxon>Bacteria</taxon>
        <taxon>Bacillati</taxon>
        <taxon>Actinomycetota</taxon>
        <taxon>Actinomycetes</taxon>
        <taxon>Mycobacteriales</taxon>
        <taxon>Nocardiaceae</taxon>
        <taxon>Nocardia</taxon>
    </lineage>
</organism>
<dbReference type="Pfam" id="PF12146">
    <property type="entry name" value="Hydrolase_4"/>
    <property type="match status" value="1"/>
</dbReference>
<dbReference type="EMBL" id="JAAGUX010000007">
    <property type="protein sequence ID" value="NEW55163.1"/>
    <property type="molecule type" value="Genomic_DNA"/>
</dbReference>
<dbReference type="AlphaFoldDB" id="A0A6P1DDF8"/>
<dbReference type="Proteomes" id="UP000470876">
    <property type="component" value="Unassembled WGS sequence"/>
</dbReference>
<dbReference type="PANTHER" id="PTHR22946">
    <property type="entry name" value="DIENELACTONE HYDROLASE DOMAIN-CONTAINING PROTEIN-RELATED"/>
    <property type="match status" value="1"/>
</dbReference>
<proteinExistence type="inferred from homology"/>
<dbReference type="Proteomes" id="UP000468928">
    <property type="component" value="Unassembled WGS sequence"/>
</dbReference>
<dbReference type="InterPro" id="IPR029058">
    <property type="entry name" value="AB_hydrolase_fold"/>
</dbReference>
<dbReference type="RefSeq" id="WP_163830387.1">
    <property type="nucleotide sequence ID" value="NZ_JAAGUX010000007.1"/>
</dbReference>
<evidence type="ECO:0000256" key="2">
    <source>
        <dbReference type="ARBA" id="ARBA00022801"/>
    </source>
</evidence>
<dbReference type="GO" id="GO:0052689">
    <property type="term" value="F:carboxylic ester hydrolase activity"/>
    <property type="evidence" value="ECO:0007669"/>
    <property type="project" value="UniProtKB-ARBA"/>
</dbReference>
<keyword evidence="2 4" id="KW-0378">Hydrolase</keyword>
<evidence type="ECO:0000313" key="7">
    <source>
        <dbReference type="Proteomes" id="UP000470876"/>
    </source>
</evidence>
<comment type="caution">
    <text evidence="4">The sequence shown here is derived from an EMBL/GenBank/DDBJ whole genome shotgun (WGS) entry which is preliminary data.</text>
</comment>
<dbReference type="EMBL" id="JAAGUZ010000139">
    <property type="protein sequence ID" value="NEW48248.1"/>
    <property type="molecule type" value="Genomic_DNA"/>
</dbReference>
<dbReference type="SUPFAM" id="SSF53474">
    <property type="entry name" value="alpha/beta-Hydrolases"/>
    <property type="match status" value="1"/>
</dbReference>
<keyword evidence="7" id="KW-1185">Reference proteome</keyword>
<dbReference type="Gene3D" id="3.40.50.1820">
    <property type="entry name" value="alpha/beta hydrolase"/>
    <property type="match status" value="1"/>
</dbReference>
<reference evidence="6 7" key="1">
    <citation type="submission" date="2020-01" db="EMBL/GenBank/DDBJ databases">
        <title>Genetics and antimicrobial susceptibilities of Nocardia species isolated from the soil; a comparison with species isolated from humans.</title>
        <authorList>
            <person name="Carrasco G."/>
            <person name="Monzon S."/>
            <person name="Sansegundo M."/>
            <person name="Garcia E."/>
            <person name="Garrido N."/>
            <person name="Medina M.J."/>
            <person name="Villalon P."/>
            <person name="Ramirez-Arocha A.C."/>
            <person name="Jimenez P."/>
            <person name="Cuesta I."/>
            <person name="Valdezate S."/>
        </authorList>
    </citation>
    <scope>NUCLEOTIDE SEQUENCE [LARGE SCALE GENOMIC DNA]</scope>
    <source>
        <strain evidence="4 6">CNM20110639</strain>
        <strain evidence="5 7">CNM20110649</strain>
    </source>
</reference>
<evidence type="ECO:0000313" key="6">
    <source>
        <dbReference type="Proteomes" id="UP000468928"/>
    </source>
</evidence>
<evidence type="ECO:0000313" key="4">
    <source>
        <dbReference type="EMBL" id="NEW48248.1"/>
    </source>
</evidence>
<sequence length="292" mass="31393">MDIESVSFSSAGTECAATIYRESAAPNRPCVVLCTGFGGTKDTPSIEAAARAFASSRYVSVTFDYRNFGASGGEPRQLVDIAGQIADIHAAIALARALDDVDPDRVALWGTSLGGGHVVTAAAADPQVAAVVAQIPFNGFPKQAEGRSRKSTLALLGAMVRDRIRGWTGRAPFYIPAVGEPNDLAVMTGPEAAVTIAAMDSDTWQNKVAPRALFDMMRYKPEESAPQLGMPLLVCVGEFDSETTETDSSRLADKAPNGRLRRYPFGHFDFYHPEMRDKVLADQLEFLDGVMR</sequence>
<evidence type="ECO:0000256" key="1">
    <source>
        <dbReference type="ARBA" id="ARBA00008645"/>
    </source>
</evidence>
<name>A0A6P1DDF8_9NOCA</name>
<comment type="similarity">
    <text evidence="1">Belongs to the AB hydrolase superfamily.</text>
</comment>